<name>A0A2N5TCH2_9BASI</name>
<gene>
    <name evidence="3" type="ORF">PCASD_14838</name>
</gene>
<accession>A0A2N5TCH2</accession>
<evidence type="ECO:0000313" key="3">
    <source>
        <dbReference type="EMBL" id="PLW23182.1"/>
    </source>
</evidence>
<protein>
    <recommendedName>
        <fullName evidence="5">Fungal-type protein kinase domain-containing protein</fullName>
    </recommendedName>
</protein>
<evidence type="ECO:0008006" key="5">
    <source>
        <dbReference type="Google" id="ProtNLM"/>
    </source>
</evidence>
<dbReference type="Proteomes" id="UP000235392">
    <property type="component" value="Unassembled WGS sequence"/>
</dbReference>
<dbReference type="EMBL" id="PGCI01000640">
    <property type="protein sequence ID" value="PLW23182.1"/>
    <property type="molecule type" value="Genomic_DNA"/>
</dbReference>
<proteinExistence type="predicted"/>
<organism evidence="3 4">
    <name type="scientific">Puccinia coronata f. sp. avenae</name>
    <dbReference type="NCBI Taxonomy" id="200324"/>
    <lineage>
        <taxon>Eukaryota</taxon>
        <taxon>Fungi</taxon>
        <taxon>Dikarya</taxon>
        <taxon>Basidiomycota</taxon>
        <taxon>Pucciniomycotina</taxon>
        <taxon>Pucciniomycetes</taxon>
        <taxon>Pucciniales</taxon>
        <taxon>Pucciniaceae</taxon>
        <taxon>Puccinia</taxon>
    </lineage>
</organism>
<keyword evidence="2" id="KW-0732">Signal</keyword>
<reference evidence="3 4" key="1">
    <citation type="submission" date="2017-11" db="EMBL/GenBank/DDBJ databases">
        <title>De novo assembly and phasing of dikaryotic genomes from two isolates of Puccinia coronata f. sp. avenae, the causal agent of oat crown rust.</title>
        <authorList>
            <person name="Miller M.E."/>
            <person name="Zhang Y."/>
            <person name="Omidvar V."/>
            <person name="Sperschneider J."/>
            <person name="Schwessinger B."/>
            <person name="Raley C."/>
            <person name="Palmer J.M."/>
            <person name="Garnica D."/>
            <person name="Upadhyaya N."/>
            <person name="Rathjen J."/>
            <person name="Taylor J.M."/>
            <person name="Park R.F."/>
            <person name="Dodds P.N."/>
            <person name="Hirsch C.D."/>
            <person name="Kianian S.F."/>
            <person name="Figueroa M."/>
        </authorList>
    </citation>
    <scope>NUCLEOTIDE SEQUENCE [LARGE SCALE GENOMIC DNA]</scope>
    <source>
        <strain evidence="3">12SD80</strain>
    </source>
</reference>
<sequence>MARKINRYVLGFHFALILRHFHLVNTSPFAVDVGAEGFTHARLGDKSESDLHTFFHTLEPLEPHPEDAKFRLTTEFSVDSSDMSDEFFIAKLTSPSWNPFPYEFLDLPSLAKLHNSAQKTVGDSDAGEVNMPTKTTPPGSIRPYDRKLTNNGPAGEETQNDMHDRNENLNEVQATPPQIPEAHPREPNPQIGDKTQGKIIWGADFQNSQDKLKAMIGNSDFSGLFAVAGSWKSVRLSATYTNYQRTLGDTVKCLAEKATLPWTARRSKSSDLPIAVIPEFRGEEGAQKRRYILTLVKSDAKGTRSRRIKPMPLQNVIMKIVGLLITFHQIAKENGIWLKLLDANSEFTLEESLIDWLDKLIFRQTDNFLPMFGVVDFERRTDSELAEKYSDVQKYLSLILTSNQRPLDNEPYKICLTLLNAWYRHVAWELQKEPFHHNDPGSFWNILSHVKPSNEEINATIFKKSKAVSSFYS</sequence>
<feature type="region of interest" description="Disordered" evidence="1">
    <location>
        <begin position="118"/>
        <end position="162"/>
    </location>
</feature>
<evidence type="ECO:0000256" key="1">
    <source>
        <dbReference type="SAM" id="MobiDB-lite"/>
    </source>
</evidence>
<evidence type="ECO:0000256" key="2">
    <source>
        <dbReference type="SAM" id="SignalP"/>
    </source>
</evidence>
<evidence type="ECO:0000313" key="4">
    <source>
        <dbReference type="Proteomes" id="UP000235392"/>
    </source>
</evidence>
<feature type="signal peptide" evidence="2">
    <location>
        <begin position="1"/>
        <end position="26"/>
    </location>
</feature>
<dbReference type="AlphaFoldDB" id="A0A2N5TCH2"/>
<comment type="caution">
    <text evidence="3">The sequence shown here is derived from an EMBL/GenBank/DDBJ whole genome shotgun (WGS) entry which is preliminary data.</text>
</comment>
<feature type="chain" id="PRO_5014775644" description="Fungal-type protein kinase domain-containing protein" evidence="2">
    <location>
        <begin position="27"/>
        <end position="473"/>
    </location>
</feature>